<dbReference type="GO" id="GO:0005524">
    <property type="term" value="F:ATP binding"/>
    <property type="evidence" value="ECO:0007669"/>
    <property type="project" value="InterPro"/>
</dbReference>
<feature type="domain" description="Protein kinase" evidence="1">
    <location>
        <begin position="46"/>
        <end position="295"/>
    </location>
</feature>
<dbReference type="SUPFAM" id="SSF56112">
    <property type="entry name" value="Protein kinase-like (PK-like)"/>
    <property type="match status" value="1"/>
</dbReference>
<dbReference type="Proteomes" id="UP000594261">
    <property type="component" value="Chromosome 5"/>
</dbReference>
<dbReference type="PROSITE" id="PS50011">
    <property type="entry name" value="PROTEIN_KINASE_DOM"/>
    <property type="match status" value="1"/>
</dbReference>
<reference evidence="2" key="2">
    <citation type="submission" date="2021-01" db="UniProtKB">
        <authorList>
            <consortium name="EnsemblPlants"/>
        </authorList>
    </citation>
    <scope>IDENTIFICATION</scope>
</reference>
<dbReference type="Gene3D" id="1.10.510.10">
    <property type="entry name" value="Transferase(Phosphotransferase) domain 1"/>
    <property type="match status" value="2"/>
</dbReference>
<protein>
    <recommendedName>
        <fullName evidence="1">Protein kinase domain-containing protein</fullName>
    </recommendedName>
</protein>
<dbReference type="PANTHER" id="PTHR27003">
    <property type="entry name" value="OS07G0166700 PROTEIN"/>
    <property type="match status" value="1"/>
</dbReference>
<evidence type="ECO:0000313" key="2">
    <source>
        <dbReference type="EnsemblPlants" id="QL05p061396:mrna"/>
    </source>
</evidence>
<keyword evidence="3" id="KW-1185">Reference proteome</keyword>
<dbReference type="InterPro" id="IPR045272">
    <property type="entry name" value="ANXUR1/2-like"/>
</dbReference>
<dbReference type="Gramene" id="QL05p061396:mrna">
    <property type="protein sequence ID" value="QL05p061396:mrna"/>
    <property type="gene ID" value="QL05p061396"/>
</dbReference>
<dbReference type="Pfam" id="PF07714">
    <property type="entry name" value="PK_Tyr_Ser-Thr"/>
    <property type="match status" value="1"/>
</dbReference>
<sequence length="295" mass="33407">MKGISESISKLLRKSWNRRSDESYSVLPCRRFSLPKIKTATNNLDSNLLKGEGAYGYGKVYKGFIDNRTISVAIRTLNIKSWSGLDGLMKEVVLLCQLRHPNVIHIIGYCVEDDDKGFLVFEFVVNGNLGDHLCGTSHHEPLSWKQRLQSCIGVAQKQRNMKLERDQINRALWPQICIQEGTFTQIIDPYLMGKIALECFKIYMDIATSCVRFEGKDRPTMGEVEVILEKALELQESTDVARKDVDPGSDQYNYPVLEYTFSASLLEPKESISDWNSTTSVELSLDISVQNPNGQ</sequence>
<dbReference type="EnsemblPlants" id="QL05p061396:mrna">
    <property type="protein sequence ID" value="QL05p061396:mrna"/>
    <property type="gene ID" value="QL05p061396"/>
</dbReference>
<dbReference type="InParanoid" id="A0A7N2R588"/>
<dbReference type="InterPro" id="IPR000719">
    <property type="entry name" value="Prot_kinase_dom"/>
</dbReference>
<evidence type="ECO:0000259" key="1">
    <source>
        <dbReference type="PROSITE" id="PS50011"/>
    </source>
</evidence>
<dbReference type="GO" id="GO:0004714">
    <property type="term" value="F:transmembrane receptor protein tyrosine kinase activity"/>
    <property type="evidence" value="ECO:0007669"/>
    <property type="project" value="InterPro"/>
</dbReference>
<organism evidence="2 3">
    <name type="scientific">Quercus lobata</name>
    <name type="common">Valley oak</name>
    <dbReference type="NCBI Taxonomy" id="97700"/>
    <lineage>
        <taxon>Eukaryota</taxon>
        <taxon>Viridiplantae</taxon>
        <taxon>Streptophyta</taxon>
        <taxon>Embryophyta</taxon>
        <taxon>Tracheophyta</taxon>
        <taxon>Spermatophyta</taxon>
        <taxon>Magnoliopsida</taxon>
        <taxon>eudicotyledons</taxon>
        <taxon>Gunneridae</taxon>
        <taxon>Pentapetalae</taxon>
        <taxon>rosids</taxon>
        <taxon>fabids</taxon>
        <taxon>Fagales</taxon>
        <taxon>Fagaceae</taxon>
        <taxon>Quercus</taxon>
    </lineage>
</organism>
<dbReference type="AlphaFoldDB" id="A0A7N2R588"/>
<name>A0A7N2R588_QUELO</name>
<reference evidence="2 3" key="1">
    <citation type="journal article" date="2016" name="G3 (Bethesda)">
        <title>First Draft Assembly and Annotation of the Genome of a California Endemic Oak Quercus lobata Nee (Fagaceae).</title>
        <authorList>
            <person name="Sork V.L."/>
            <person name="Fitz-Gibbon S.T."/>
            <person name="Puiu D."/>
            <person name="Crepeau M."/>
            <person name="Gugger P.F."/>
            <person name="Sherman R."/>
            <person name="Stevens K."/>
            <person name="Langley C.H."/>
            <person name="Pellegrini M."/>
            <person name="Salzberg S.L."/>
        </authorList>
    </citation>
    <scope>NUCLEOTIDE SEQUENCE [LARGE SCALE GENOMIC DNA]</scope>
    <source>
        <strain evidence="2 3">cv. SW786</strain>
    </source>
</reference>
<dbReference type="GO" id="GO:0005886">
    <property type="term" value="C:plasma membrane"/>
    <property type="evidence" value="ECO:0007669"/>
    <property type="project" value="TreeGrafter"/>
</dbReference>
<dbReference type="EMBL" id="LRBV02000005">
    <property type="status" value="NOT_ANNOTATED_CDS"/>
    <property type="molecule type" value="Genomic_DNA"/>
</dbReference>
<accession>A0A7N2R588</accession>
<dbReference type="InterPro" id="IPR011009">
    <property type="entry name" value="Kinase-like_dom_sf"/>
</dbReference>
<proteinExistence type="predicted"/>
<dbReference type="GO" id="GO:0009506">
    <property type="term" value="C:plasmodesma"/>
    <property type="evidence" value="ECO:0007669"/>
    <property type="project" value="TreeGrafter"/>
</dbReference>
<dbReference type="InterPro" id="IPR001245">
    <property type="entry name" value="Ser-Thr/Tyr_kinase_cat_dom"/>
</dbReference>
<evidence type="ECO:0000313" key="3">
    <source>
        <dbReference type="Proteomes" id="UP000594261"/>
    </source>
</evidence>
<dbReference type="PANTHER" id="PTHR27003:SF460">
    <property type="entry name" value="RECEPTOR-LIKE PROTEIN KINASE FERONIA"/>
    <property type="match status" value="1"/>
</dbReference>